<dbReference type="Proteomes" id="UP001163046">
    <property type="component" value="Unassembled WGS sequence"/>
</dbReference>
<evidence type="ECO:0000313" key="5">
    <source>
        <dbReference type="EMBL" id="KAJ7333739.1"/>
    </source>
</evidence>
<keyword evidence="2" id="KW-0424">Laminin EGF-like domain</keyword>
<evidence type="ECO:0000256" key="2">
    <source>
        <dbReference type="ARBA" id="ARBA00023292"/>
    </source>
</evidence>
<dbReference type="InterPro" id="IPR008211">
    <property type="entry name" value="Laminin_N"/>
</dbReference>
<dbReference type="PANTHER" id="PTHR10574:SF406">
    <property type="entry name" value="LAMININ SUBUNIT ALPHA 5"/>
    <property type="match status" value="1"/>
</dbReference>
<evidence type="ECO:0000256" key="1">
    <source>
        <dbReference type="ARBA" id="ARBA00023157"/>
    </source>
</evidence>
<dbReference type="PANTHER" id="PTHR10574">
    <property type="entry name" value="NETRIN/LAMININ-RELATED"/>
    <property type="match status" value="1"/>
</dbReference>
<dbReference type="GO" id="GO:0005604">
    <property type="term" value="C:basement membrane"/>
    <property type="evidence" value="ECO:0007669"/>
    <property type="project" value="TreeGrafter"/>
</dbReference>
<dbReference type="OrthoDB" id="10011303at2759"/>
<proteinExistence type="predicted"/>
<keyword evidence="6" id="KW-1185">Reference proteome</keyword>
<keyword evidence="1" id="KW-1015">Disulfide bond</keyword>
<protein>
    <submittedName>
        <fullName evidence="5">Laminin subunit</fullName>
    </submittedName>
</protein>
<evidence type="ECO:0000259" key="4">
    <source>
        <dbReference type="SMART" id="SM00136"/>
    </source>
</evidence>
<reference evidence="5" key="1">
    <citation type="submission" date="2023-01" db="EMBL/GenBank/DDBJ databases">
        <title>Genome assembly of the deep-sea coral Lophelia pertusa.</title>
        <authorList>
            <person name="Herrera S."/>
            <person name="Cordes E."/>
        </authorList>
    </citation>
    <scope>NUCLEOTIDE SEQUENCE</scope>
    <source>
        <strain evidence="5">USNM1676648</strain>
        <tissue evidence="5">Polyp</tissue>
    </source>
</reference>
<sequence>MKKPAVAILQVFLAVGFASQSIYGQVLSPPAINIAQGKKIEATSTCGEDVSEPELFCRLATVAGKCEIDGLSCGRCDPSAFSKDHSIKYAIDGTERWWQSPPLSRGLQYQRVNITIDLGQVRKLIRDHHRERYI</sequence>
<keyword evidence="3" id="KW-0732">Signal</keyword>
<dbReference type="InterPro" id="IPR050440">
    <property type="entry name" value="Laminin/Netrin_ECM"/>
</dbReference>
<dbReference type="GO" id="GO:0007411">
    <property type="term" value="P:axon guidance"/>
    <property type="evidence" value="ECO:0007669"/>
    <property type="project" value="TreeGrafter"/>
</dbReference>
<evidence type="ECO:0000256" key="3">
    <source>
        <dbReference type="SAM" id="SignalP"/>
    </source>
</evidence>
<dbReference type="SMART" id="SM00136">
    <property type="entry name" value="LamNT"/>
    <property type="match status" value="1"/>
</dbReference>
<feature type="signal peptide" evidence="3">
    <location>
        <begin position="1"/>
        <end position="24"/>
    </location>
</feature>
<comment type="caution">
    <text evidence="5">The sequence shown here is derived from an EMBL/GenBank/DDBJ whole genome shotgun (WGS) entry which is preliminary data.</text>
</comment>
<accession>A0A9W9YCQ0</accession>
<feature type="domain" description="Laminin N-terminal" evidence="4">
    <location>
        <begin position="21"/>
        <end position="134"/>
    </location>
</feature>
<feature type="chain" id="PRO_5040769933" evidence="3">
    <location>
        <begin position="25"/>
        <end position="134"/>
    </location>
</feature>
<dbReference type="AlphaFoldDB" id="A0A9W9YCQ0"/>
<organism evidence="5 6">
    <name type="scientific">Desmophyllum pertusum</name>
    <dbReference type="NCBI Taxonomy" id="174260"/>
    <lineage>
        <taxon>Eukaryota</taxon>
        <taxon>Metazoa</taxon>
        <taxon>Cnidaria</taxon>
        <taxon>Anthozoa</taxon>
        <taxon>Hexacorallia</taxon>
        <taxon>Scleractinia</taxon>
        <taxon>Caryophylliina</taxon>
        <taxon>Caryophylliidae</taxon>
        <taxon>Desmophyllum</taxon>
    </lineage>
</organism>
<dbReference type="Gene3D" id="2.60.120.260">
    <property type="entry name" value="Galactose-binding domain-like"/>
    <property type="match status" value="1"/>
</dbReference>
<name>A0A9W9YCQ0_9CNID</name>
<dbReference type="Pfam" id="PF00055">
    <property type="entry name" value="Laminin_N"/>
    <property type="match status" value="1"/>
</dbReference>
<dbReference type="GO" id="GO:0005201">
    <property type="term" value="F:extracellular matrix structural constituent"/>
    <property type="evidence" value="ECO:0007669"/>
    <property type="project" value="TreeGrafter"/>
</dbReference>
<gene>
    <name evidence="5" type="primary">LAMA3_2</name>
    <name evidence="5" type="ORF">OS493_015827</name>
</gene>
<evidence type="ECO:0000313" key="6">
    <source>
        <dbReference type="Proteomes" id="UP001163046"/>
    </source>
</evidence>
<dbReference type="EMBL" id="MU827785">
    <property type="protein sequence ID" value="KAJ7333739.1"/>
    <property type="molecule type" value="Genomic_DNA"/>
</dbReference>
<dbReference type="GO" id="GO:0009887">
    <property type="term" value="P:animal organ morphogenesis"/>
    <property type="evidence" value="ECO:0007669"/>
    <property type="project" value="TreeGrafter"/>
</dbReference>
<dbReference type="GO" id="GO:0009888">
    <property type="term" value="P:tissue development"/>
    <property type="evidence" value="ECO:0007669"/>
    <property type="project" value="TreeGrafter"/>
</dbReference>